<dbReference type="InParanoid" id="A0A507AXZ3"/>
<organism evidence="3 4">
    <name type="scientific">Thyridium curvatum</name>
    <dbReference type="NCBI Taxonomy" id="1093900"/>
    <lineage>
        <taxon>Eukaryota</taxon>
        <taxon>Fungi</taxon>
        <taxon>Dikarya</taxon>
        <taxon>Ascomycota</taxon>
        <taxon>Pezizomycotina</taxon>
        <taxon>Sordariomycetes</taxon>
        <taxon>Sordariomycetidae</taxon>
        <taxon>Thyridiales</taxon>
        <taxon>Thyridiaceae</taxon>
        <taxon>Thyridium</taxon>
    </lineage>
</organism>
<dbReference type="RefSeq" id="XP_030993025.1">
    <property type="nucleotide sequence ID" value="XM_031134081.1"/>
</dbReference>
<dbReference type="OrthoDB" id="412018at2759"/>
<evidence type="ECO:0000259" key="2">
    <source>
        <dbReference type="PROSITE" id="PS50263"/>
    </source>
</evidence>
<evidence type="ECO:0000313" key="4">
    <source>
        <dbReference type="Proteomes" id="UP000319257"/>
    </source>
</evidence>
<dbReference type="STRING" id="1093900.A0A507AXZ3"/>
<sequence length="361" mass="39987">MAAAREPRLLTVAAAQLGPVTSLDTPREEVLRRMTKLLDEAAEKKVRLVVFPELAFTTFFPGYVINDSEELASFFEPASPSDPYAIVRSPNAKPLVDKADELGIDISFGYGERWTAEGGKVTDYNTAIYYSAARKRCIAKYRKIHLPGRYEPDTRPGVTQQLEKRYFTPGDLGFQAFRVPGLVQGALKSGHVQGLPDPKDAEGRGDPILGMLICNDRRWAEGWRCYGLQGIELLLEGYNTTAFAPQYEGSNEEQEQEALFHHRLSCQAGSYQNACYSVHAGKAGTEDHGSLIAGSSIVDPNGHVIAESKTKGDELVFATLDLSKCLKGKERVFAFEKHRRVEHYSRLIDQVGTEEPALLSE</sequence>
<keyword evidence="4" id="KW-1185">Reference proteome</keyword>
<comment type="caution">
    <text evidence="3">The sequence shown here is derived from an EMBL/GenBank/DDBJ whole genome shotgun (WGS) entry which is preliminary data.</text>
</comment>
<dbReference type="GeneID" id="41968579"/>
<protein>
    <recommendedName>
        <fullName evidence="2">CN hydrolase domain-containing protein</fullName>
    </recommendedName>
</protein>
<evidence type="ECO:0000313" key="3">
    <source>
        <dbReference type="EMBL" id="TPX11314.1"/>
    </source>
</evidence>
<dbReference type="SUPFAM" id="SSF56317">
    <property type="entry name" value="Carbon-nitrogen hydrolase"/>
    <property type="match status" value="1"/>
</dbReference>
<dbReference type="Pfam" id="PF00795">
    <property type="entry name" value="CN_hydrolase"/>
    <property type="match status" value="1"/>
</dbReference>
<evidence type="ECO:0000256" key="1">
    <source>
        <dbReference type="ARBA" id="ARBA00022801"/>
    </source>
</evidence>
<gene>
    <name evidence="3" type="ORF">E0L32_001132</name>
</gene>
<dbReference type="AlphaFoldDB" id="A0A507AXZ3"/>
<proteinExistence type="predicted"/>
<reference evidence="3 4" key="1">
    <citation type="submission" date="2019-06" db="EMBL/GenBank/DDBJ databases">
        <title>Draft genome sequence of the filamentous fungus Phialemoniopsis curvata isolated from diesel fuel.</title>
        <authorList>
            <person name="Varaljay V.A."/>
            <person name="Lyon W.J."/>
            <person name="Crouch A.L."/>
            <person name="Drake C.E."/>
            <person name="Hollomon J.M."/>
            <person name="Nadeau L.J."/>
            <person name="Nunn H.S."/>
            <person name="Stevenson B.S."/>
            <person name="Bojanowski C.L."/>
            <person name="Crookes-Goodson W.J."/>
        </authorList>
    </citation>
    <scope>NUCLEOTIDE SEQUENCE [LARGE SCALE GENOMIC DNA]</scope>
    <source>
        <strain evidence="3 4">D216</strain>
    </source>
</reference>
<dbReference type="EMBL" id="SKBQ01000004">
    <property type="protein sequence ID" value="TPX11314.1"/>
    <property type="molecule type" value="Genomic_DNA"/>
</dbReference>
<dbReference type="InterPro" id="IPR003010">
    <property type="entry name" value="C-N_Hydrolase"/>
</dbReference>
<dbReference type="Proteomes" id="UP000319257">
    <property type="component" value="Unassembled WGS sequence"/>
</dbReference>
<keyword evidence="1" id="KW-0378">Hydrolase</keyword>
<accession>A0A507AXZ3</accession>
<dbReference type="InterPro" id="IPR036526">
    <property type="entry name" value="C-N_Hydrolase_sf"/>
</dbReference>
<dbReference type="PANTHER" id="PTHR43674">
    <property type="entry name" value="NITRILASE C965.09-RELATED"/>
    <property type="match status" value="1"/>
</dbReference>
<name>A0A507AXZ3_9PEZI</name>
<dbReference type="InterPro" id="IPR050345">
    <property type="entry name" value="Aliph_Amidase/BUP"/>
</dbReference>
<dbReference type="PANTHER" id="PTHR43674:SF12">
    <property type="entry name" value="NITRILASE C965.09-RELATED"/>
    <property type="match status" value="1"/>
</dbReference>
<dbReference type="PROSITE" id="PS50263">
    <property type="entry name" value="CN_HYDROLASE"/>
    <property type="match status" value="1"/>
</dbReference>
<feature type="domain" description="CN hydrolase" evidence="2">
    <location>
        <begin position="10"/>
        <end position="322"/>
    </location>
</feature>
<dbReference type="GO" id="GO:0016811">
    <property type="term" value="F:hydrolase activity, acting on carbon-nitrogen (but not peptide) bonds, in linear amides"/>
    <property type="evidence" value="ECO:0007669"/>
    <property type="project" value="TreeGrafter"/>
</dbReference>
<dbReference type="Gene3D" id="3.60.110.10">
    <property type="entry name" value="Carbon-nitrogen hydrolase"/>
    <property type="match status" value="1"/>
</dbReference>